<name>A0A4P9Q2Q9_FAGTA</name>
<dbReference type="PANTHER" id="PTHR31429">
    <property type="entry name" value="WRKY TRANSCRIPTION FACTOR 36-RELATED"/>
    <property type="match status" value="1"/>
</dbReference>
<dbReference type="AlphaFoldDB" id="A0A4P9Q2Q9"/>
<dbReference type="Pfam" id="PF03106">
    <property type="entry name" value="WRKY"/>
    <property type="match status" value="1"/>
</dbReference>
<keyword evidence="4" id="KW-0804">Transcription</keyword>
<dbReference type="GO" id="GO:0050832">
    <property type="term" value="P:defense response to fungus"/>
    <property type="evidence" value="ECO:0007669"/>
    <property type="project" value="UniProtKB-ARBA"/>
</dbReference>
<dbReference type="Gene3D" id="2.20.25.80">
    <property type="entry name" value="WRKY domain"/>
    <property type="match status" value="1"/>
</dbReference>
<protein>
    <submittedName>
        <fullName evidence="7">WRKY transcription factor</fullName>
    </submittedName>
</protein>
<accession>A0A4P9Q2Q9</accession>
<dbReference type="SMART" id="SM00774">
    <property type="entry name" value="WRKY"/>
    <property type="match status" value="1"/>
</dbReference>
<evidence type="ECO:0000256" key="5">
    <source>
        <dbReference type="ARBA" id="ARBA00023242"/>
    </source>
</evidence>
<dbReference type="GO" id="GO:0031347">
    <property type="term" value="P:regulation of defense response"/>
    <property type="evidence" value="ECO:0007669"/>
    <property type="project" value="UniProtKB-ARBA"/>
</dbReference>
<keyword evidence="2" id="KW-0805">Transcription regulation</keyword>
<evidence type="ECO:0000256" key="1">
    <source>
        <dbReference type="ARBA" id="ARBA00004123"/>
    </source>
</evidence>
<evidence type="ECO:0000313" key="7">
    <source>
        <dbReference type="EMBL" id="QCV57350.1"/>
    </source>
</evidence>
<comment type="subcellular location">
    <subcellularLocation>
        <location evidence="1">Nucleus</location>
    </subcellularLocation>
</comment>
<feature type="domain" description="WRKY" evidence="6">
    <location>
        <begin position="25"/>
        <end position="84"/>
    </location>
</feature>
<dbReference type="SUPFAM" id="SSF118290">
    <property type="entry name" value="WRKY DNA-binding domain"/>
    <property type="match status" value="1"/>
</dbReference>
<evidence type="ECO:0000256" key="3">
    <source>
        <dbReference type="ARBA" id="ARBA00023125"/>
    </source>
</evidence>
<dbReference type="GO" id="GO:0003700">
    <property type="term" value="F:DNA-binding transcription factor activity"/>
    <property type="evidence" value="ECO:0007669"/>
    <property type="project" value="InterPro"/>
</dbReference>
<organism evidence="7">
    <name type="scientific">Fagopyrum tataricum</name>
    <name type="common">Tartarian buckwheat</name>
    <name type="synonym">Polygonum tataricum</name>
    <dbReference type="NCBI Taxonomy" id="62330"/>
    <lineage>
        <taxon>Eukaryota</taxon>
        <taxon>Viridiplantae</taxon>
        <taxon>Streptophyta</taxon>
        <taxon>Embryophyta</taxon>
        <taxon>Tracheophyta</taxon>
        <taxon>Spermatophyta</taxon>
        <taxon>Magnoliopsida</taxon>
        <taxon>eudicotyledons</taxon>
        <taxon>Gunneridae</taxon>
        <taxon>Pentapetalae</taxon>
        <taxon>Caryophyllales</taxon>
        <taxon>Polygonaceae</taxon>
        <taxon>Polygonoideae</taxon>
        <taxon>Fagopyreae</taxon>
        <taxon>Fagopyrum</taxon>
    </lineage>
</organism>
<dbReference type="InterPro" id="IPR036576">
    <property type="entry name" value="WRKY_dom_sf"/>
</dbReference>
<proteinExistence type="evidence at transcript level"/>
<dbReference type="InterPro" id="IPR003657">
    <property type="entry name" value="WRKY_dom"/>
</dbReference>
<dbReference type="GO" id="GO:0005634">
    <property type="term" value="C:nucleus"/>
    <property type="evidence" value="ECO:0007669"/>
    <property type="project" value="UniProtKB-SubCell"/>
</dbReference>
<dbReference type="FunFam" id="2.20.25.80:FF:000008">
    <property type="entry name" value="WRKY transcription factor 40"/>
    <property type="match status" value="1"/>
</dbReference>
<reference evidence="7" key="1">
    <citation type="submission" date="2018-11" db="EMBL/GenBank/DDBJ databases">
        <authorList>
            <person name="Xia H."/>
        </authorList>
    </citation>
    <scope>NUCLEOTIDE SEQUENCE</scope>
    <source>
        <strain evidence="7">FtPinG0007226700.01</strain>
    </source>
</reference>
<dbReference type="GO" id="GO:0043565">
    <property type="term" value="F:sequence-specific DNA binding"/>
    <property type="evidence" value="ECO:0007669"/>
    <property type="project" value="InterPro"/>
</dbReference>
<dbReference type="EMBL" id="MK161343">
    <property type="protein sequence ID" value="QCV57350.1"/>
    <property type="molecule type" value="mRNA"/>
</dbReference>
<dbReference type="GO" id="GO:0009751">
    <property type="term" value="P:response to salicylic acid"/>
    <property type="evidence" value="ECO:0007669"/>
    <property type="project" value="UniProtKB-ARBA"/>
</dbReference>
<evidence type="ECO:0000259" key="6">
    <source>
        <dbReference type="PROSITE" id="PS50811"/>
    </source>
</evidence>
<dbReference type="InterPro" id="IPR044810">
    <property type="entry name" value="WRKY_plant"/>
</dbReference>
<evidence type="ECO:0000256" key="4">
    <source>
        <dbReference type="ARBA" id="ARBA00023163"/>
    </source>
</evidence>
<keyword evidence="5" id="KW-0539">Nucleus</keyword>
<dbReference type="GO" id="GO:0002237">
    <property type="term" value="P:response to molecule of bacterial origin"/>
    <property type="evidence" value="ECO:0007669"/>
    <property type="project" value="UniProtKB-ARBA"/>
</dbReference>
<dbReference type="PROSITE" id="PS50811">
    <property type="entry name" value="WRKY"/>
    <property type="match status" value="1"/>
</dbReference>
<keyword evidence="3" id="KW-0238">DNA-binding</keyword>
<dbReference type="PANTHER" id="PTHR31429:SF3">
    <property type="entry name" value="WRKY TRANSCRIPTION FACTOR 40-RELATED"/>
    <property type="match status" value="1"/>
</dbReference>
<dbReference type="GO" id="GO:0042742">
    <property type="term" value="P:defense response to bacterium"/>
    <property type="evidence" value="ECO:0007669"/>
    <property type="project" value="UniProtKB-ARBA"/>
</dbReference>
<evidence type="ECO:0000256" key="2">
    <source>
        <dbReference type="ARBA" id="ARBA00023015"/>
    </source>
</evidence>
<sequence length="147" mass="16177">MNHKPKISTAFIRVDESDTSLAVKDGYQWRKYGQKVTRDNPSPRAYFKCSFAPLCPVKKKVQRSVDDSTVLVVTYEGMHNHKKPPSGATLSPSATEVLIEADDDVAAGVLQPRLIEQMASSLTKDNAFTSALAAAIYSKVLQQKTSF</sequence>